<organism evidence="1 2">
    <name type="scientific">Entomophthora muscae</name>
    <dbReference type="NCBI Taxonomy" id="34485"/>
    <lineage>
        <taxon>Eukaryota</taxon>
        <taxon>Fungi</taxon>
        <taxon>Fungi incertae sedis</taxon>
        <taxon>Zoopagomycota</taxon>
        <taxon>Entomophthoromycotina</taxon>
        <taxon>Entomophthoromycetes</taxon>
        <taxon>Entomophthorales</taxon>
        <taxon>Entomophthoraceae</taxon>
        <taxon>Entomophthora</taxon>
    </lineage>
</organism>
<reference evidence="1" key="1">
    <citation type="submission" date="2022-04" db="EMBL/GenBank/DDBJ databases">
        <title>Genome of the entomopathogenic fungus Entomophthora muscae.</title>
        <authorList>
            <person name="Elya C."/>
            <person name="Lovett B.R."/>
            <person name="Lee E."/>
            <person name="Macias A.M."/>
            <person name="Hajek A.E."/>
            <person name="De Bivort B.L."/>
            <person name="Kasson M.T."/>
            <person name="De Fine Licht H.H."/>
            <person name="Stajich J.E."/>
        </authorList>
    </citation>
    <scope>NUCLEOTIDE SEQUENCE</scope>
    <source>
        <strain evidence="1">Berkeley</strain>
    </source>
</reference>
<gene>
    <name evidence="1" type="ORF">DSO57_1027061</name>
</gene>
<accession>A0ACC2RGJ9</accession>
<sequence>MNNRNHLDKRGVKMQVERACDGCHEKKLRCRQLGGGECERCKRLGHECLFTKPLMKRGRRKKVFNDFPFPASQVEELESLVVSERETQCEQLFDEQTSQLDSLEEHLIVLYFRYVQPFYPLVIKDVFFKQCHSEMDDAWTMLLCTLCCAACPFLSMEPFDSENCSKQLTTHYHEMALDLLDVSTSQPSLIGLQALLVLLTIEQTNKARFTKMAFEMAEVLDLASHVNPEQKAENSLVLSACHMLDCHWSLVQNKQAFFDGPPPPITDFPSSTANAIFMQCTSNDGIASIAPELSLLFHHQYSKLAPIMKHISVTLQLPLTMTCFSGENAAQFQAKALEANLLSSILHQWLQDAIDALSQPAWGEAGTILKTLLRIYHHTLTIHVFLPFAFFQANCFPLGDDYVSICLHAAHDIVTLAASLGDYFVIYGHHFRNHARLFSWIIFHLFDPSAHDAKAKLIQMAKCRLYFKSYITITHQELESHYLDYSLSILRNLGADHLRLDSPLINHDFSQHEQFRLT</sequence>
<evidence type="ECO:0000313" key="2">
    <source>
        <dbReference type="Proteomes" id="UP001165960"/>
    </source>
</evidence>
<dbReference type="Proteomes" id="UP001165960">
    <property type="component" value="Unassembled WGS sequence"/>
</dbReference>
<comment type="caution">
    <text evidence="1">The sequence shown here is derived from an EMBL/GenBank/DDBJ whole genome shotgun (WGS) entry which is preliminary data.</text>
</comment>
<protein>
    <submittedName>
        <fullName evidence="1">Uncharacterized protein</fullName>
    </submittedName>
</protein>
<name>A0ACC2RGJ9_9FUNG</name>
<proteinExistence type="predicted"/>
<keyword evidence="2" id="KW-1185">Reference proteome</keyword>
<evidence type="ECO:0000313" key="1">
    <source>
        <dbReference type="EMBL" id="KAJ9049213.1"/>
    </source>
</evidence>
<dbReference type="EMBL" id="QTSX02007262">
    <property type="protein sequence ID" value="KAJ9049213.1"/>
    <property type="molecule type" value="Genomic_DNA"/>
</dbReference>